<protein>
    <submittedName>
        <fullName evidence="6">LysR family transcriptional regulator</fullName>
    </submittedName>
</protein>
<evidence type="ECO:0000256" key="1">
    <source>
        <dbReference type="ARBA" id="ARBA00009437"/>
    </source>
</evidence>
<gene>
    <name evidence="6" type="ORF">FJW02_05555</name>
</gene>
<dbReference type="InterPro" id="IPR005119">
    <property type="entry name" value="LysR_subst-bd"/>
</dbReference>
<dbReference type="Pfam" id="PF03466">
    <property type="entry name" value="LysR_substrate"/>
    <property type="match status" value="1"/>
</dbReference>
<proteinExistence type="inferred from homology"/>
<feature type="domain" description="HTH lysR-type" evidence="5">
    <location>
        <begin position="1"/>
        <end position="59"/>
    </location>
</feature>
<dbReference type="PROSITE" id="PS50931">
    <property type="entry name" value="HTH_LYSR"/>
    <property type="match status" value="1"/>
</dbReference>
<dbReference type="InterPro" id="IPR036390">
    <property type="entry name" value="WH_DNA-bd_sf"/>
</dbReference>
<dbReference type="Pfam" id="PF00126">
    <property type="entry name" value="HTH_1"/>
    <property type="match status" value="1"/>
</dbReference>
<dbReference type="Gene3D" id="3.40.190.290">
    <property type="match status" value="1"/>
</dbReference>
<dbReference type="Gene3D" id="1.10.10.10">
    <property type="entry name" value="Winged helix-like DNA-binding domain superfamily/Winged helix DNA-binding domain"/>
    <property type="match status" value="1"/>
</dbReference>
<keyword evidence="7" id="KW-1185">Reference proteome</keyword>
<name>A0ABY2ZM83_9GAMM</name>
<dbReference type="PANTHER" id="PTHR30537:SF72">
    <property type="entry name" value="LYSR FAMILY TRANSCRIPTIONAL REGULATOR"/>
    <property type="match status" value="1"/>
</dbReference>
<keyword evidence="4" id="KW-0804">Transcription</keyword>
<evidence type="ECO:0000313" key="6">
    <source>
        <dbReference type="EMBL" id="TPV39697.1"/>
    </source>
</evidence>
<evidence type="ECO:0000256" key="4">
    <source>
        <dbReference type="ARBA" id="ARBA00023163"/>
    </source>
</evidence>
<comment type="caution">
    <text evidence="6">The sequence shown here is derived from an EMBL/GenBank/DDBJ whole genome shotgun (WGS) entry which is preliminary data.</text>
</comment>
<reference evidence="6 7" key="1">
    <citation type="submission" date="2019-06" db="EMBL/GenBank/DDBJ databases">
        <title>Taxogenomics and systematics of the genus Pantoea.</title>
        <authorList>
            <person name="Tambong J.T."/>
        </authorList>
    </citation>
    <scope>NUCLEOTIDE SEQUENCE [LARGE SCALE GENOMIC DNA]</scope>
    <source>
        <strain evidence="6 7">LMG 24197</strain>
    </source>
</reference>
<dbReference type="CDD" id="cd08472">
    <property type="entry name" value="PBP2_CrgA_like_3"/>
    <property type="match status" value="1"/>
</dbReference>
<dbReference type="RefSeq" id="WP_140915681.1">
    <property type="nucleotide sequence ID" value="NZ_CP045721.1"/>
</dbReference>
<dbReference type="InterPro" id="IPR036388">
    <property type="entry name" value="WH-like_DNA-bd_sf"/>
</dbReference>
<keyword evidence="3" id="KW-0238">DNA-binding</keyword>
<dbReference type="SUPFAM" id="SSF53850">
    <property type="entry name" value="Periplasmic binding protein-like II"/>
    <property type="match status" value="1"/>
</dbReference>
<dbReference type="Proteomes" id="UP000315469">
    <property type="component" value="Unassembled WGS sequence"/>
</dbReference>
<dbReference type="PANTHER" id="PTHR30537">
    <property type="entry name" value="HTH-TYPE TRANSCRIPTIONAL REGULATOR"/>
    <property type="match status" value="1"/>
</dbReference>
<dbReference type="EMBL" id="VHJB01000044">
    <property type="protein sequence ID" value="TPV39697.1"/>
    <property type="molecule type" value="Genomic_DNA"/>
</dbReference>
<dbReference type="GeneID" id="90523172"/>
<dbReference type="InterPro" id="IPR000847">
    <property type="entry name" value="LysR_HTH_N"/>
</dbReference>
<accession>A0ABY2ZM83</accession>
<evidence type="ECO:0000259" key="5">
    <source>
        <dbReference type="PROSITE" id="PS50931"/>
    </source>
</evidence>
<organism evidence="6 7">
    <name type="scientific">Pantoea eucalypti</name>
    <dbReference type="NCBI Taxonomy" id="470933"/>
    <lineage>
        <taxon>Bacteria</taxon>
        <taxon>Pseudomonadati</taxon>
        <taxon>Pseudomonadota</taxon>
        <taxon>Gammaproteobacteria</taxon>
        <taxon>Enterobacterales</taxon>
        <taxon>Erwiniaceae</taxon>
        <taxon>Pantoea</taxon>
    </lineage>
</organism>
<evidence type="ECO:0000313" key="7">
    <source>
        <dbReference type="Proteomes" id="UP000315469"/>
    </source>
</evidence>
<dbReference type="SUPFAM" id="SSF46785">
    <property type="entry name" value="Winged helix' DNA-binding domain"/>
    <property type="match status" value="1"/>
</dbReference>
<dbReference type="InterPro" id="IPR058163">
    <property type="entry name" value="LysR-type_TF_proteobact-type"/>
</dbReference>
<sequence>MDRIQAMQVFMRVAEAGSFVRAAKTLSLPSSTVTSTIKNLEKYLQVRLLNRTTRRVSLTPEGLQYLAQCREILSLIEHTESSLTDSVRRPQGRLRVDMPGGIAHFIVMPNLKDFYRLYPDIYLMIGVSDRQVDLVQEGVDCVIRTGELTDSTLVARPLGRFRWVTCASPDYLREHGIPETPEALLQHRAIHYFSGSGRRTNELRFTRGTEVLSIPVAGDVAVNETGLYIRLCLEGFGLAQLAENVISEKLQQGTLVEVLADWQPASVPVTMLYPHQRFLSPAVRVFADWVAGLFNDSAAENLSSL</sequence>
<evidence type="ECO:0000256" key="3">
    <source>
        <dbReference type="ARBA" id="ARBA00023125"/>
    </source>
</evidence>
<evidence type="ECO:0000256" key="2">
    <source>
        <dbReference type="ARBA" id="ARBA00023015"/>
    </source>
</evidence>
<keyword evidence="2" id="KW-0805">Transcription regulation</keyword>
<comment type="similarity">
    <text evidence="1">Belongs to the LysR transcriptional regulatory family.</text>
</comment>